<organism evidence="3 4">
    <name type="scientific">Lasiosphaeria hispida</name>
    <dbReference type="NCBI Taxonomy" id="260671"/>
    <lineage>
        <taxon>Eukaryota</taxon>
        <taxon>Fungi</taxon>
        <taxon>Dikarya</taxon>
        <taxon>Ascomycota</taxon>
        <taxon>Pezizomycotina</taxon>
        <taxon>Sordariomycetes</taxon>
        <taxon>Sordariomycetidae</taxon>
        <taxon>Sordariales</taxon>
        <taxon>Lasiosphaeriaceae</taxon>
        <taxon>Lasiosphaeria</taxon>
    </lineage>
</organism>
<dbReference type="PANTHER" id="PTHR43827:SF13">
    <property type="entry name" value="ALDO_KETO REDUCTASE FAMILY PROTEIN"/>
    <property type="match status" value="1"/>
</dbReference>
<proteinExistence type="predicted"/>
<accession>A0AAJ0HDY7</accession>
<dbReference type="InterPro" id="IPR023210">
    <property type="entry name" value="NADP_OxRdtase_dom"/>
</dbReference>
<dbReference type="Proteomes" id="UP001275084">
    <property type="component" value="Unassembled WGS sequence"/>
</dbReference>
<dbReference type="PRINTS" id="PR00069">
    <property type="entry name" value="ALDKETRDTASE"/>
</dbReference>
<reference evidence="3" key="2">
    <citation type="submission" date="2023-06" db="EMBL/GenBank/DDBJ databases">
        <authorList>
            <consortium name="Lawrence Berkeley National Laboratory"/>
            <person name="Haridas S."/>
            <person name="Hensen N."/>
            <person name="Bonometti L."/>
            <person name="Westerberg I."/>
            <person name="Brannstrom I.O."/>
            <person name="Guillou S."/>
            <person name="Cros-Aarteil S."/>
            <person name="Calhoun S."/>
            <person name="Kuo A."/>
            <person name="Mondo S."/>
            <person name="Pangilinan J."/>
            <person name="Riley R."/>
            <person name="Labutti K."/>
            <person name="Andreopoulos B."/>
            <person name="Lipzen A."/>
            <person name="Chen C."/>
            <person name="Yanf M."/>
            <person name="Daum C."/>
            <person name="Ng V."/>
            <person name="Clum A."/>
            <person name="Steindorff A."/>
            <person name="Ohm R."/>
            <person name="Martin F."/>
            <person name="Silar P."/>
            <person name="Natvig D."/>
            <person name="Lalanne C."/>
            <person name="Gautier V."/>
            <person name="Ament-Velasquez S.L."/>
            <person name="Kruys A."/>
            <person name="Hutchinson M.I."/>
            <person name="Powell A.J."/>
            <person name="Barry K."/>
            <person name="Miller A.N."/>
            <person name="Grigoriev I.V."/>
            <person name="Debuchy R."/>
            <person name="Gladieux P."/>
            <person name="Thoren M.H."/>
            <person name="Johannesson H."/>
        </authorList>
    </citation>
    <scope>NUCLEOTIDE SEQUENCE</scope>
    <source>
        <strain evidence="3">CBS 955.72</strain>
    </source>
</reference>
<evidence type="ECO:0000313" key="4">
    <source>
        <dbReference type="Proteomes" id="UP001275084"/>
    </source>
</evidence>
<dbReference type="AlphaFoldDB" id="A0AAJ0HDY7"/>
<dbReference type="SUPFAM" id="SSF51430">
    <property type="entry name" value="NAD(P)-linked oxidoreductase"/>
    <property type="match status" value="1"/>
</dbReference>
<comment type="caution">
    <text evidence="3">The sequence shown here is derived from an EMBL/GenBank/DDBJ whole genome shotgun (WGS) entry which is preliminary data.</text>
</comment>
<keyword evidence="1" id="KW-0560">Oxidoreductase</keyword>
<dbReference type="InterPro" id="IPR020471">
    <property type="entry name" value="AKR"/>
</dbReference>
<dbReference type="EMBL" id="JAUIQD010000005">
    <property type="protein sequence ID" value="KAK3349037.1"/>
    <property type="molecule type" value="Genomic_DNA"/>
</dbReference>
<dbReference type="PROSITE" id="PS00063">
    <property type="entry name" value="ALDOKETO_REDUCTASE_3"/>
    <property type="match status" value="1"/>
</dbReference>
<dbReference type="Pfam" id="PF00248">
    <property type="entry name" value="Aldo_ket_red"/>
    <property type="match status" value="1"/>
</dbReference>
<evidence type="ECO:0000313" key="3">
    <source>
        <dbReference type="EMBL" id="KAK3349037.1"/>
    </source>
</evidence>
<evidence type="ECO:0000256" key="1">
    <source>
        <dbReference type="ARBA" id="ARBA00023002"/>
    </source>
</evidence>
<reference evidence="3" key="1">
    <citation type="journal article" date="2023" name="Mol. Phylogenet. Evol.">
        <title>Genome-scale phylogeny and comparative genomics of the fungal order Sordariales.</title>
        <authorList>
            <person name="Hensen N."/>
            <person name="Bonometti L."/>
            <person name="Westerberg I."/>
            <person name="Brannstrom I.O."/>
            <person name="Guillou S."/>
            <person name="Cros-Aarteil S."/>
            <person name="Calhoun S."/>
            <person name="Haridas S."/>
            <person name="Kuo A."/>
            <person name="Mondo S."/>
            <person name="Pangilinan J."/>
            <person name="Riley R."/>
            <person name="LaButti K."/>
            <person name="Andreopoulos B."/>
            <person name="Lipzen A."/>
            <person name="Chen C."/>
            <person name="Yan M."/>
            <person name="Daum C."/>
            <person name="Ng V."/>
            <person name="Clum A."/>
            <person name="Steindorff A."/>
            <person name="Ohm R.A."/>
            <person name="Martin F."/>
            <person name="Silar P."/>
            <person name="Natvig D.O."/>
            <person name="Lalanne C."/>
            <person name="Gautier V."/>
            <person name="Ament-Velasquez S.L."/>
            <person name="Kruys A."/>
            <person name="Hutchinson M.I."/>
            <person name="Powell A.J."/>
            <person name="Barry K."/>
            <person name="Miller A.N."/>
            <person name="Grigoriev I.V."/>
            <person name="Debuchy R."/>
            <person name="Gladieux P."/>
            <person name="Hiltunen Thoren M."/>
            <person name="Johannesson H."/>
        </authorList>
    </citation>
    <scope>NUCLEOTIDE SEQUENCE</scope>
    <source>
        <strain evidence="3">CBS 955.72</strain>
    </source>
</reference>
<dbReference type="GO" id="GO:0016491">
    <property type="term" value="F:oxidoreductase activity"/>
    <property type="evidence" value="ECO:0007669"/>
    <property type="project" value="UniProtKB-KW"/>
</dbReference>
<feature type="domain" description="NADP-dependent oxidoreductase" evidence="2">
    <location>
        <begin position="16"/>
        <end position="166"/>
    </location>
</feature>
<name>A0AAJ0HDY7_9PEZI</name>
<dbReference type="CDD" id="cd19071">
    <property type="entry name" value="AKR_AKR1-5-like"/>
    <property type="match status" value="1"/>
</dbReference>
<keyword evidence="4" id="KW-1185">Reference proteome</keyword>
<sequence>MLLHGPFGGSEGRKGAWKALVEAVEEGQVRSLGVSNYGIPHLDQLEQHIKELEAERGGKPGAGGVLSVGQWEVHPWCARPEIVEWCRKRGVVVEAYSPLARGTRFKDKGLKEVAKKYGKTPAQVLIRWSLQRGLVPLPKSNTKLRIKTNAGVFDFELDEEDVEGLESDEFKPTYWDPTVSSLEQMMP</sequence>
<dbReference type="InterPro" id="IPR036812">
    <property type="entry name" value="NAD(P)_OxRdtase_dom_sf"/>
</dbReference>
<dbReference type="InterPro" id="IPR018170">
    <property type="entry name" value="Aldo/ket_reductase_CS"/>
</dbReference>
<protein>
    <submittedName>
        <fullName evidence="3">NADP-dependent oxidoreductase domain-containing protein</fullName>
    </submittedName>
</protein>
<dbReference type="PANTHER" id="PTHR43827">
    <property type="entry name" value="2,5-DIKETO-D-GLUCONIC ACID REDUCTASE"/>
    <property type="match status" value="1"/>
</dbReference>
<dbReference type="PROSITE" id="PS00062">
    <property type="entry name" value="ALDOKETO_REDUCTASE_2"/>
    <property type="match status" value="1"/>
</dbReference>
<gene>
    <name evidence="3" type="ORF">B0T25DRAFT_547041</name>
</gene>
<evidence type="ECO:0000259" key="2">
    <source>
        <dbReference type="Pfam" id="PF00248"/>
    </source>
</evidence>
<dbReference type="Gene3D" id="3.20.20.100">
    <property type="entry name" value="NADP-dependent oxidoreductase domain"/>
    <property type="match status" value="1"/>
</dbReference>